<dbReference type="EMBL" id="KV425899">
    <property type="protein sequence ID" value="KZW00744.1"/>
    <property type="molecule type" value="Genomic_DNA"/>
</dbReference>
<dbReference type="STRING" id="1314781.A0A165NH70"/>
<evidence type="ECO:0000313" key="3">
    <source>
        <dbReference type="Proteomes" id="UP000077266"/>
    </source>
</evidence>
<dbReference type="PROSITE" id="PS50878">
    <property type="entry name" value="RT_POL"/>
    <property type="match status" value="1"/>
</dbReference>
<organism evidence="2 3">
    <name type="scientific">Exidia glandulosa HHB12029</name>
    <dbReference type="NCBI Taxonomy" id="1314781"/>
    <lineage>
        <taxon>Eukaryota</taxon>
        <taxon>Fungi</taxon>
        <taxon>Dikarya</taxon>
        <taxon>Basidiomycota</taxon>
        <taxon>Agaricomycotina</taxon>
        <taxon>Agaricomycetes</taxon>
        <taxon>Auriculariales</taxon>
        <taxon>Exidiaceae</taxon>
        <taxon>Exidia</taxon>
    </lineage>
</organism>
<dbReference type="OrthoDB" id="2940247at2759"/>
<dbReference type="InterPro" id="IPR000477">
    <property type="entry name" value="RT_dom"/>
</dbReference>
<proteinExistence type="predicted"/>
<name>A0A165NH70_EXIGL</name>
<dbReference type="AlphaFoldDB" id="A0A165NH70"/>
<dbReference type="PANTHER" id="PTHR47027">
    <property type="entry name" value="REVERSE TRANSCRIPTASE DOMAIN-CONTAINING PROTEIN"/>
    <property type="match status" value="1"/>
</dbReference>
<protein>
    <recommendedName>
        <fullName evidence="1">Reverse transcriptase domain-containing protein</fullName>
    </recommendedName>
</protein>
<accession>A0A165NH70</accession>
<sequence>MAGPLYDVFRLIYERMRYYVRSGAESSDEFAADMGILIGDPASPIMWLLFFSDISIPDLPDDIALDGVTLSHLEQADDIVIFATSAASLQAKLNAFYKWCSRNFLQVNKLKSWWMPLGAAPPAIPLFFLGGVSVVLRESQTYVGLRLSAASRNLFAQHAGGKGESVLALSGLIFSLLDRRCLQCPPSVARTLYRAVIDPHLTHGCDISPDASVASVTALESAQNTYLRKLLRVGKRSSTVALFSETGIVPIRYRRADLLLRFLGYLLQCPDEMYVRSALRDSVDLARQGKGSWYSDAQKALRQLHEPVQLGFIEDSGEIDALRAAVADSARAFVAHGLQNSTKLVLLKQRPKEGAFDRASWGTAPAMASRSYLRLPIPSHRVAITRLLLSDHPLAVERLRWEKVPHDQRLCRFCHDAVEDETHALLLCNGSPELGALRATLWGVLHAAHPDLSRALLVLEPVEILQLLCVHDAALPTFARFVRDVLEIFSGTAIYRP</sequence>
<gene>
    <name evidence="2" type="ORF">EXIGLDRAFT_136105</name>
</gene>
<dbReference type="Proteomes" id="UP000077266">
    <property type="component" value="Unassembled WGS sequence"/>
</dbReference>
<feature type="domain" description="Reverse transcriptase" evidence="1">
    <location>
        <begin position="1"/>
        <end position="147"/>
    </location>
</feature>
<dbReference type="InParanoid" id="A0A165NH70"/>
<keyword evidence="3" id="KW-1185">Reference proteome</keyword>
<reference evidence="2 3" key="1">
    <citation type="journal article" date="2016" name="Mol. Biol. Evol.">
        <title>Comparative Genomics of Early-Diverging Mushroom-Forming Fungi Provides Insights into the Origins of Lignocellulose Decay Capabilities.</title>
        <authorList>
            <person name="Nagy L.G."/>
            <person name="Riley R."/>
            <person name="Tritt A."/>
            <person name="Adam C."/>
            <person name="Daum C."/>
            <person name="Floudas D."/>
            <person name="Sun H."/>
            <person name="Yadav J.S."/>
            <person name="Pangilinan J."/>
            <person name="Larsson K.H."/>
            <person name="Matsuura K."/>
            <person name="Barry K."/>
            <person name="Labutti K."/>
            <person name="Kuo R."/>
            <person name="Ohm R.A."/>
            <person name="Bhattacharya S.S."/>
            <person name="Shirouzu T."/>
            <person name="Yoshinaga Y."/>
            <person name="Martin F.M."/>
            <person name="Grigoriev I.V."/>
            <person name="Hibbett D.S."/>
        </authorList>
    </citation>
    <scope>NUCLEOTIDE SEQUENCE [LARGE SCALE GENOMIC DNA]</scope>
    <source>
        <strain evidence="2 3">HHB12029</strain>
    </source>
</reference>
<evidence type="ECO:0000313" key="2">
    <source>
        <dbReference type="EMBL" id="KZW00744.1"/>
    </source>
</evidence>
<evidence type="ECO:0000259" key="1">
    <source>
        <dbReference type="PROSITE" id="PS50878"/>
    </source>
</evidence>
<dbReference type="PANTHER" id="PTHR47027:SF20">
    <property type="entry name" value="REVERSE TRANSCRIPTASE-LIKE PROTEIN WITH RNA-DIRECTED DNA POLYMERASE DOMAIN"/>
    <property type="match status" value="1"/>
</dbReference>